<dbReference type="Proteomes" id="UP000295722">
    <property type="component" value="Unassembled WGS sequence"/>
</dbReference>
<sequence>MREQVLKFDQLCEVLADAVAGANAQLVSQSNQNPHGHGDATVFIHRPNGAAVATRHDITYEALYGRFVYGVRELSFSVLCCVALRVIGGQRQVVLQLRAPAWWRRLFRKVECRELKIGVGPKRVTVQLDPASDGHMPKRGLPCVLTLSAENCAALAIELHRSTETVTFPDDTQPNMN</sequence>
<gene>
    <name evidence="1" type="ORF">EYW47_18950</name>
</gene>
<dbReference type="EMBL" id="SMRP01000009">
    <property type="protein sequence ID" value="TDG21971.1"/>
    <property type="molecule type" value="Genomic_DNA"/>
</dbReference>
<keyword evidence="2" id="KW-1185">Reference proteome</keyword>
<dbReference type="OrthoDB" id="8779708at2"/>
<protein>
    <submittedName>
        <fullName evidence="1">Uncharacterized protein</fullName>
    </submittedName>
</protein>
<dbReference type="RefSeq" id="WP_133196371.1">
    <property type="nucleotide sequence ID" value="NZ_JBHUCW010000037.1"/>
</dbReference>
<comment type="caution">
    <text evidence="1">The sequence shown here is derived from an EMBL/GenBank/DDBJ whole genome shotgun (WGS) entry which is preliminary data.</text>
</comment>
<proteinExistence type="predicted"/>
<reference evidence="1 2" key="1">
    <citation type="submission" date="2019-03" db="EMBL/GenBank/DDBJ databases">
        <title>Paraburkholderia sp. 4M-K11, isolated from subtropical forest soil.</title>
        <authorList>
            <person name="Gao Z.-H."/>
            <person name="Qiu L.-H."/>
        </authorList>
    </citation>
    <scope>NUCLEOTIDE SEQUENCE [LARGE SCALE GENOMIC DNA]</scope>
    <source>
        <strain evidence="1 2">4M-K11</strain>
    </source>
</reference>
<dbReference type="AlphaFoldDB" id="A0A4R5M817"/>
<accession>A0A4R5M817</accession>
<evidence type="ECO:0000313" key="2">
    <source>
        <dbReference type="Proteomes" id="UP000295722"/>
    </source>
</evidence>
<evidence type="ECO:0000313" key="1">
    <source>
        <dbReference type="EMBL" id="TDG21971.1"/>
    </source>
</evidence>
<organism evidence="1 2">
    <name type="scientific">Paraburkholderia silviterrae</name>
    <dbReference type="NCBI Taxonomy" id="2528715"/>
    <lineage>
        <taxon>Bacteria</taxon>
        <taxon>Pseudomonadati</taxon>
        <taxon>Pseudomonadota</taxon>
        <taxon>Betaproteobacteria</taxon>
        <taxon>Burkholderiales</taxon>
        <taxon>Burkholderiaceae</taxon>
        <taxon>Paraburkholderia</taxon>
    </lineage>
</organism>
<name>A0A4R5M817_9BURK</name>